<dbReference type="Pfam" id="PF00300">
    <property type="entry name" value="His_Phos_1"/>
    <property type="match status" value="1"/>
</dbReference>
<reference evidence="1 2" key="1">
    <citation type="journal article" date="2022" name="Res Sq">
        <title>Evolution of multicellular longitudinally dividing oral cavity symbionts (Neisseriaceae).</title>
        <authorList>
            <person name="Nyongesa S."/>
            <person name="Weber P."/>
            <person name="Bernet E."/>
            <person name="Pullido F."/>
            <person name="Nieckarz M."/>
            <person name="Delaby M."/>
            <person name="Nieves C."/>
            <person name="Viehboeck T."/>
            <person name="Krause N."/>
            <person name="Rivera-Millot A."/>
            <person name="Nakamura A."/>
            <person name="Vischer N."/>
            <person name="VanNieuwenhze M."/>
            <person name="Brun Y."/>
            <person name="Cava F."/>
            <person name="Bulgheresi S."/>
            <person name="Veyrier F."/>
        </authorList>
    </citation>
    <scope>NUCLEOTIDE SEQUENCE [LARGE SCALE GENOMIC DNA]</scope>
    <source>
        <strain evidence="1 2">SN4</strain>
    </source>
</reference>
<accession>A0ABY4E1J4</accession>
<dbReference type="CDD" id="cd07067">
    <property type="entry name" value="HP_PGM_like"/>
    <property type="match status" value="1"/>
</dbReference>
<proteinExistence type="predicted"/>
<dbReference type="RefSeq" id="WP_058356913.1">
    <property type="nucleotide sequence ID" value="NZ_CABKVG010000010.1"/>
</dbReference>
<dbReference type="Proteomes" id="UP000832011">
    <property type="component" value="Chromosome"/>
</dbReference>
<dbReference type="PANTHER" id="PTHR48100:SF1">
    <property type="entry name" value="HISTIDINE PHOSPHATASE FAMILY PROTEIN-RELATED"/>
    <property type="match status" value="1"/>
</dbReference>
<gene>
    <name evidence="1" type="ORF">LVJ82_17475</name>
</gene>
<dbReference type="InterPro" id="IPR013078">
    <property type="entry name" value="His_Pase_superF_clade-1"/>
</dbReference>
<protein>
    <submittedName>
        <fullName evidence="1">Histidine phosphatase family protein</fullName>
    </submittedName>
</protein>
<dbReference type="EMBL" id="CP091511">
    <property type="protein sequence ID" value="UOO89211.1"/>
    <property type="molecule type" value="Genomic_DNA"/>
</dbReference>
<dbReference type="InterPro" id="IPR029033">
    <property type="entry name" value="His_PPase_superfam"/>
</dbReference>
<evidence type="ECO:0000313" key="2">
    <source>
        <dbReference type="Proteomes" id="UP000832011"/>
    </source>
</evidence>
<dbReference type="PANTHER" id="PTHR48100">
    <property type="entry name" value="BROAD-SPECIFICITY PHOSPHATASE YOR283W-RELATED"/>
    <property type="match status" value="1"/>
</dbReference>
<name>A0ABY4E1J4_9NEIS</name>
<sequence length="207" mass="23513">MLQTLYLIRYGESTANVGGAAVLDKLIELTARGQEQAQTLLQRLDGQHTTAVYTSEMRRTQQTAQAMCERWQLSAQVLPCLNEMCPLDFDRIAHVSVEERRRLAKEYWLQAACDYQDGPLADSFTQFDARVDAFLQLAPSLPNHSMLFTHGIWIGLLAWKLMGFAVTDVASKTKFRQFQTAMNMKNTVVYRLCSDSDTGLRQLAYYA</sequence>
<evidence type="ECO:0000313" key="1">
    <source>
        <dbReference type="EMBL" id="UOO89211.1"/>
    </source>
</evidence>
<dbReference type="Gene3D" id="3.40.50.1240">
    <property type="entry name" value="Phosphoglycerate mutase-like"/>
    <property type="match status" value="1"/>
</dbReference>
<dbReference type="SUPFAM" id="SSF53254">
    <property type="entry name" value="Phosphoglycerate mutase-like"/>
    <property type="match status" value="1"/>
</dbReference>
<dbReference type="InterPro" id="IPR050275">
    <property type="entry name" value="PGM_Phosphatase"/>
</dbReference>
<keyword evidence="2" id="KW-1185">Reference proteome</keyword>
<organism evidence="1 2">
    <name type="scientific">Vitreoscilla massiliensis</name>
    <dbReference type="NCBI Taxonomy" id="1689272"/>
    <lineage>
        <taxon>Bacteria</taxon>
        <taxon>Pseudomonadati</taxon>
        <taxon>Pseudomonadota</taxon>
        <taxon>Betaproteobacteria</taxon>
        <taxon>Neisseriales</taxon>
        <taxon>Neisseriaceae</taxon>
        <taxon>Vitreoscilla</taxon>
    </lineage>
</organism>
<dbReference type="SMART" id="SM00855">
    <property type="entry name" value="PGAM"/>
    <property type="match status" value="1"/>
</dbReference>